<reference evidence="2 3" key="1">
    <citation type="submission" date="2018-03" db="EMBL/GenBank/DDBJ databases">
        <title>Draft genome sequence of the plant growth promoting rhizobacterium Pseudomonas protegens strain BNJ-SS-45 isolated from wheat (Triticum aestivum) rhizosphere.</title>
        <authorList>
            <person name="Bajpai A."/>
            <person name="Shende K."/>
            <person name="Meena N."/>
            <person name="Upadhyayula S.R."/>
            <person name="Suravajhala P."/>
            <person name="Medicherla K.M."/>
            <person name="Johri B.N."/>
        </authorList>
    </citation>
    <scope>NUCLEOTIDE SEQUENCE [LARGE SCALE GENOMIC DNA]</scope>
    <source>
        <strain evidence="2 3">BNJ-SS-45</strain>
    </source>
</reference>
<evidence type="ECO:0000313" key="3">
    <source>
        <dbReference type="Proteomes" id="UP000244178"/>
    </source>
</evidence>
<name>A0A2T6GRS5_9PSED</name>
<dbReference type="RefSeq" id="WP_082729235.1">
    <property type="nucleotide sequence ID" value="NZ_PYJM01000001.1"/>
</dbReference>
<feature type="signal peptide" evidence="1">
    <location>
        <begin position="1"/>
        <end position="22"/>
    </location>
</feature>
<dbReference type="EMBL" id="PYJM01000001">
    <property type="protein sequence ID" value="PUA46847.1"/>
    <property type="molecule type" value="Genomic_DNA"/>
</dbReference>
<proteinExistence type="predicted"/>
<sequence length="63" mass="6592">MKTFKSAVLAVASAFRFSSAPAAVTPRARRCALVLTCLGFLCVERNGALLCCVPGAPVVRLPL</sequence>
<protein>
    <recommendedName>
        <fullName evidence="4">Secreted protein</fullName>
    </recommendedName>
</protein>
<organism evidence="2 3">
    <name type="scientific">Pseudomonas protegens</name>
    <dbReference type="NCBI Taxonomy" id="380021"/>
    <lineage>
        <taxon>Bacteria</taxon>
        <taxon>Pseudomonadati</taxon>
        <taxon>Pseudomonadota</taxon>
        <taxon>Gammaproteobacteria</taxon>
        <taxon>Pseudomonadales</taxon>
        <taxon>Pseudomonadaceae</taxon>
        <taxon>Pseudomonas</taxon>
    </lineage>
</organism>
<keyword evidence="1" id="KW-0732">Signal</keyword>
<comment type="caution">
    <text evidence="2">The sequence shown here is derived from an EMBL/GenBank/DDBJ whole genome shotgun (WGS) entry which is preliminary data.</text>
</comment>
<evidence type="ECO:0008006" key="4">
    <source>
        <dbReference type="Google" id="ProtNLM"/>
    </source>
</evidence>
<dbReference type="Proteomes" id="UP000244178">
    <property type="component" value="Unassembled WGS sequence"/>
</dbReference>
<accession>A0A2T6GRS5</accession>
<dbReference type="AlphaFoldDB" id="A0A2T6GRS5"/>
<evidence type="ECO:0000313" key="2">
    <source>
        <dbReference type="EMBL" id="PUA46847.1"/>
    </source>
</evidence>
<evidence type="ECO:0000256" key="1">
    <source>
        <dbReference type="SAM" id="SignalP"/>
    </source>
</evidence>
<feature type="chain" id="PRO_5015730636" description="Secreted protein" evidence="1">
    <location>
        <begin position="23"/>
        <end position="63"/>
    </location>
</feature>
<gene>
    <name evidence="2" type="ORF">C5U62_02380</name>
</gene>